<dbReference type="GO" id="GO:0006220">
    <property type="term" value="P:pyrimidine nucleotide metabolic process"/>
    <property type="evidence" value="ECO:0007669"/>
    <property type="project" value="UniProtKB-UniRule"/>
</dbReference>
<reference evidence="10" key="2">
    <citation type="submission" date="2021-04" db="EMBL/GenBank/DDBJ databases">
        <authorList>
            <person name="Gilroy R."/>
        </authorList>
    </citation>
    <scope>NUCLEOTIDE SEQUENCE</scope>
    <source>
        <strain evidence="10">CHK189-11263</strain>
    </source>
</reference>
<evidence type="ECO:0000256" key="1">
    <source>
        <dbReference type="ARBA" id="ARBA00009427"/>
    </source>
</evidence>
<dbReference type="AlphaFoldDB" id="A0A9D2MDP0"/>
<comment type="similarity">
    <text evidence="1 8">Belongs to the cytidylate kinase family. Type 1 subfamily.</text>
</comment>
<organism evidence="10 11">
    <name type="scientific">Candidatus Flavonifractor intestinipullorum</name>
    <dbReference type="NCBI Taxonomy" id="2838587"/>
    <lineage>
        <taxon>Bacteria</taxon>
        <taxon>Bacillati</taxon>
        <taxon>Bacillota</taxon>
        <taxon>Clostridia</taxon>
        <taxon>Eubacteriales</taxon>
        <taxon>Oscillospiraceae</taxon>
        <taxon>Flavonifractor</taxon>
    </lineage>
</organism>
<dbReference type="GO" id="GO:0005524">
    <property type="term" value="F:ATP binding"/>
    <property type="evidence" value="ECO:0007669"/>
    <property type="project" value="UniProtKB-UniRule"/>
</dbReference>
<evidence type="ECO:0000256" key="2">
    <source>
        <dbReference type="ARBA" id="ARBA00022679"/>
    </source>
</evidence>
<dbReference type="CDD" id="cd02020">
    <property type="entry name" value="CMPK"/>
    <property type="match status" value="1"/>
</dbReference>
<feature type="binding site" evidence="8">
    <location>
        <begin position="10"/>
        <end position="18"/>
    </location>
    <ligand>
        <name>ATP</name>
        <dbReference type="ChEBI" id="CHEBI:30616"/>
    </ligand>
</feature>
<dbReference type="HAMAP" id="MF_00238">
    <property type="entry name" value="Cytidyl_kinase_type1"/>
    <property type="match status" value="1"/>
</dbReference>
<comment type="catalytic activity">
    <reaction evidence="6 8">
        <text>dCMP + ATP = dCDP + ADP</text>
        <dbReference type="Rhea" id="RHEA:25094"/>
        <dbReference type="ChEBI" id="CHEBI:30616"/>
        <dbReference type="ChEBI" id="CHEBI:57566"/>
        <dbReference type="ChEBI" id="CHEBI:58593"/>
        <dbReference type="ChEBI" id="CHEBI:456216"/>
        <dbReference type="EC" id="2.7.4.25"/>
    </reaction>
</comment>
<dbReference type="GO" id="GO:0015949">
    <property type="term" value="P:nucleobase-containing small molecule interconversion"/>
    <property type="evidence" value="ECO:0007669"/>
    <property type="project" value="TreeGrafter"/>
</dbReference>
<proteinExistence type="inferred from homology"/>
<dbReference type="Pfam" id="PF02224">
    <property type="entry name" value="Cytidylate_kin"/>
    <property type="match status" value="1"/>
</dbReference>
<feature type="domain" description="Cytidylate kinase" evidence="9">
    <location>
        <begin position="6"/>
        <end position="220"/>
    </location>
</feature>
<evidence type="ECO:0000256" key="3">
    <source>
        <dbReference type="ARBA" id="ARBA00022741"/>
    </source>
</evidence>
<keyword evidence="3 8" id="KW-0547">Nucleotide-binding</keyword>
<dbReference type="Proteomes" id="UP000824208">
    <property type="component" value="Unassembled WGS sequence"/>
</dbReference>
<evidence type="ECO:0000259" key="9">
    <source>
        <dbReference type="Pfam" id="PF02224"/>
    </source>
</evidence>
<protein>
    <recommendedName>
        <fullName evidence="8">Cytidylate kinase</fullName>
        <shortName evidence="8">CK</shortName>
        <ecNumber evidence="8">2.7.4.25</ecNumber>
    </recommendedName>
    <alternativeName>
        <fullName evidence="8">Cytidine monophosphate kinase</fullName>
        <shortName evidence="8">CMP kinase</shortName>
    </alternativeName>
</protein>
<evidence type="ECO:0000256" key="8">
    <source>
        <dbReference type="HAMAP-Rule" id="MF_00238"/>
    </source>
</evidence>
<dbReference type="NCBIfam" id="TIGR00017">
    <property type="entry name" value="cmk"/>
    <property type="match status" value="1"/>
</dbReference>
<keyword evidence="8" id="KW-0963">Cytoplasm</keyword>
<comment type="catalytic activity">
    <reaction evidence="7 8">
        <text>CMP + ATP = CDP + ADP</text>
        <dbReference type="Rhea" id="RHEA:11600"/>
        <dbReference type="ChEBI" id="CHEBI:30616"/>
        <dbReference type="ChEBI" id="CHEBI:58069"/>
        <dbReference type="ChEBI" id="CHEBI:60377"/>
        <dbReference type="ChEBI" id="CHEBI:456216"/>
        <dbReference type="EC" id="2.7.4.25"/>
    </reaction>
</comment>
<evidence type="ECO:0000313" key="10">
    <source>
        <dbReference type="EMBL" id="HJB58029.1"/>
    </source>
</evidence>
<name>A0A9D2MDP0_9FIRM</name>
<dbReference type="EC" id="2.7.4.25" evidence="8"/>
<evidence type="ECO:0000256" key="7">
    <source>
        <dbReference type="ARBA" id="ARBA00048478"/>
    </source>
</evidence>
<evidence type="ECO:0000256" key="6">
    <source>
        <dbReference type="ARBA" id="ARBA00047615"/>
    </source>
</evidence>
<dbReference type="Gene3D" id="3.40.50.300">
    <property type="entry name" value="P-loop containing nucleotide triphosphate hydrolases"/>
    <property type="match status" value="1"/>
</dbReference>
<keyword evidence="2 8" id="KW-0808">Transferase</keyword>
<comment type="subcellular location">
    <subcellularLocation>
        <location evidence="8">Cytoplasm</location>
    </subcellularLocation>
</comment>
<dbReference type="InterPro" id="IPR003136">
    <property type="entry name" value="Cytidylate_kin"/>
</dbReference>
<dbReference type="GO" id="GO:0036431">
    <property type="term" value="F:dCMP kinase activity"/>
    <property type="evidence" value="ECO:0007669"/>
    <property type="project" value="InterPro"/>
</dbReference>
<comment type="caution">
    <text evidence="10">The sequence shown here is derived from an EMBL/GenBank/DDBJ whole genome shotgun (WGS) entry which is preliminary data.</text>
</comment>
<dbReference type="PANTHER" id="PTHR21299:SF2">
    <property type="entry name" value="CYTIDYLATE KINASE"/>
    <property type="match status" value="1"/>
</dbReference>
<dbReference type="PANTHER" id="PTHR21299">
    <property type="entry name" value="CYTIDYLATE KINASE/PANTOATE-BETA-ALANINE LIGASE"/>
    <property type="match status" value="1"/>
</dbReference>
<evidence type="ECO:0000313" key="11">
    <source>
        <dbReference type="Proteomes" id="UP000824208"/>
    </source>
</evidence>
<evidence type="ECO:0000256" key="5">
    <source>
        <dbReference type="ARBA" id="ARBA00022840"/>
    </source>
</evidence>
<evidence type="ECO:0000256" key="4">
    <source>
        <dbReference type="ARBA" id="ARBA00022777"/>
    </source>
</evidence>
<reference evidence="10" key="1">
    <citation type="journal article" date="2021" name="PeerJ">
        <title>Extensive microbial diversity within the chicken gut microbiome revealed by metagenomics and culture.</title>
        <authorList>
            <person name="Gilroy R."/>
            <person name="Ravi A."/>
            <person name="Getino M."/>
            <person name="Pursley I."/>
            <person name="Horton D.L."/>
            <person name="Alikhan N.F."/>
            <person name="Baker D."/>
            <person name="Gharbi K."/>
            <person name="Hall N."/>
            <person name="Watson M."/>
            <person name="Adriaenssens E.M."/>
            <person name="Foster-Nyarko E."/>
            <person name="Jarju S."/>
            <person name="Secka A."/>
            <person name="Antonio M."/>
            <person name="Oren A."/>
            <person name="Chaudhuri R.R."/>
            <person name="La Ragione R."/>
            <person name="Hildebrand F."/>
            <person name="Pallen M.J."/>
        </authorList>
    </citation>
    <scope>NUCLEOTIDE SEQUENCE</scope>
    <source>
        <strain evidence="10">CHK189-11263</strain>
    </source>
</reference>
<keyword evidence="4 8" id="KW-0418">Kinase</keyword>
<dbReference type="InterPro" id="IPR027417">
    <property type="entry name" value="P-loop_NTPase"/>
</dbReference>
<dbReference type="InterPro" id="IPR011994">
    <property type="entry name" value="Cytidylate_kinase_dom"/>
</dbReference>
<sequence length="225" mass="24624">MGYKSIAIDGPSGAGKSTLARKVAQAMGYLYVDTGAIYRTLGLAALRRKVDPENGEAVIPLLDQVSIDLRHGADGLQHMYLDGEDVSAAIREPEVSRYASGVSAIPEVRAFLMEMQRDLARRNNVVMDGRDIGTVVLPQADVKIFLTARAEDRARRRYEELRERGSEVDYQTVLKDLLARDEKDTHRAAAPLRQAAGAVVLDTTGKNLEESFRLVLDAVEKGVGA</sequence>
<keyword evidence="5 8" id="KW-0067">ATP-binding</keyword>
<accession>A0A9D2MDP0</accession>
<gene>
    <name evidence="8 10" type="primary">cmk</name>
    <name evidence="10" type="ORF">H9714_10825</name>
</gene>
<dbReference type="GO" id="GO:0005829">
    <property type="term" value="C:cytosol"/>
    <property type="evidence" value="ECO:0007669"/>
    <property type="project" value="TreeGrafter"/>
</dbReference>
<dbReference type="SUPFAM" id="SSF52540">
    <property type="entry name" value="P-loop containing nucleoside triphosphate hydrolases"/>
    <property type="match status" value="1"/>
</dbReference>
<dbReference type="EMBL" id="DWYC01000094">
    <property type="protein sequence ID" value="HJB58029.1"/>
    <property type="molecule type" value="Genomic_DNA"/>
</dbReference>